<feature type="compositionally biased region" description="Basic and acidic residues" evidence="1">
    <location>
        <begin position="75"/>
        <end position="90"/>
    </location>
</feature>
<evidence type="ECO:0008006" key="7">
    <source>
        <dbReference type="Google" id="ProtNLM"/>
    </source>
</evidence>
<dbReference type="AlphaFoldDB" id="A0A0F5MRN0"/>
<accession>A0A0F5MRN0</accession>
<evidence type="ECO:0000313" key="5">
    <source>
        <dbReference type="Proteomes" id="UP000034416"/>
    </source>
</evidence>
<reference evidence="5" key="1">
    <citation type="submission" date="2015-04" db="EMBL/GenBank/DDBJ databases">
        <title>Genome sequence of Mycobacterium arupense GUC1.</title>
        <authorList>
            <person name="Greninger A.L."/>
            <person name="Cunningham G."/>
            <person name="Chiu C.Y."/>
            <person name="Miller S."/>
        </authorList>
    </citation>
    <scope>NUCLEOTIDE SEQUENCE [LARGE SCALE GENOMIC DNA]</scope>
    <source>
        <strain evidence="5">GUC1</strain>
    </source>
</reference>
<name>A0A0F5MRN0_9MYCO</name>
<dbReference type="EMBL" id="MVHH01000013">
    <property type="protein sequence ID" value="OQZ98537.1"/>
    <property type="molecule type" value="Genomic_DNA"/>
</dbReference>
<reference evidence="4 6" key="3">
    <citation type="submission" date="2016-12" db="EMBL/GenBank/DDBJ databases">
        <title>The new phylogeny of genus Mycobacterium.</title>
        <authorList>
            <person name="Tortoli E."/>
            <person name="Trovato A."/>
            <person name="Cirillo D.M."/>
        </authorList>
    </citation>
    <scope>NUCLEOTIDE SEQUENCE [LARGE SCALE GENOMIC DNA]</scope>
    <source>
        <strain evidence="4 6">DSM 44942</strain>
    </source>
</reference>
<keyword evidence="6" id="KW-1185">Reference proteome</keyword>
<protein>
    <recommendedName>
        <fullName evidence="7">Secreted protein</fullName>
    </recommendedName>
</protein>
<dbReference type="PATRIC" id="fig|342002.3.peg.2444"/>
<dbReference type="Proteomes" id="UP000192327">
    <property type="component" value="Unassembled WGS sequence"/>
</dbReference>
<proteinExistence type="predicted"/>
<feature type="region of interest" description="Disordered" evidence="1">
    <location>
        <begin position="75"/>
        <end position="107"/>
    </location>
</feature>
<reference evidence="3" key="2">
    <citation type="submission" date="2015-04" db="EMBL/GenBank/DDBJ databases">
        <title>Genome sequence of Mycobacterium arupense strain GUC1.</title>
        <authorList>
            <person name="Greninger A.L."/>
            <person name="Cunningham G."/>
            <person name="Chiu C.Y."/>
            <person name="Miller S."/>
        </authorList>
    </citation>
    <scope>NUCLEOTIDE SEQUENCE</scope>
    <source>
        <strain evidence="3">GUC1</strain>
    </source>
</reference>
<evidence type="ECO:0000256" key="1">
    <source>
        <dbReference type="SAM" id="MobiDB-lite"/>
    </source>
</evidence>
<dbReference type="EMBL" id="LASW01000161">
    <property type="protein sequence ID" value="KKB97244.1"/>
    <property type="molecule type" value="Genomic_DNA"/>
</dbReference>
<sequence length="107" mass="10716">MAMAMTHFRRMTAALLGTAGVALTVQLTGADMAGIAAAAPAPIGGVAQAPGVTSVKPEACIIGLNCGCIRGRTCPGDRRRNAVRPPEVRLDGAPVIAGDPQEGAPRG</sequence>
<organism evidence="3 5">
    <name type="scientific">Mycolicibacter arupensis</name>
    <dbReference type="NCBI Taxonomy" id="342002"/>
    <lineage>
        <taxon>Bacteria</taxon>
        <taxon>Bacillati</taxon>
        <taxon>Actinomycetota</taxon>
        <taxon>Actinomycetes</taxon>
        <taxon>Mycobacteriales</taxon>
        <taxon>Mycobacteriaceae</taxon>
        <taxon>Mycolicibacter</taxon>
    </lineage>
</organism>
<comment type="caution">
    <text evidence="3">The sequence shown here is derived from an EMBL/GenBank/DDBJ whole genome shotgun (WGS) entry which is preliminary data.</text>
</comment>
<dbReference type="Proteomes" id="UP000034416">
    <property type="component" value="Unassembled WGS sequence"/>
</dbReference>
<evidence type="ECO:0000313" key="3">
    <source>
        <dbReference type="EMBL" id="KKB97244.1"/>
    </source>
</evidence>
<gene>
    <name evidence="4" type="ORF">BST15_08855</name>
    <name evidence="3" type="ORF">WR43_19985</name>
</gene>
<evidence type="ECO:0000256" key="2">
    <source>
        <dbReference type="SAM" id="SignalP"/>
    </source>
</evidence>
<evidence type="ECO:0000313" key="4">
    <source>
        <dbReference type="EMBL" id="OQZ98537.1"/>
    </source>
</evidence>
<keyword evidence="2" id="KW-0732">Signal</keyword>
<evidence type="ECO:0000313" key="6">
    <source>
        <dbReference type="Proteomes" id="UP000192327"/>
    </source>
</evidence>
<feature type="chain" id="PRO_5039383875" description="Secreted protein" evidence="2">
    <location>
        <begin position="31"/>
        <end position="107"/>
    </location>
</feature>
<feature type="signal peptide" evidence="2">
    <location>
        <begin position="1"/>
        <end position="30"/>
    </location>
</feature>